<dbReference type="FunFam" id="3.30.470.10:FF:000002">
    <property type="entry name" value="Branched-chain-amino-acid aminotransferase"/>
    <property type="match status" value="1"/>
</dbReference>
<comment type="pathway">
    <text evidence="3 18">Amino-acid biosynthesis; L-valine biosynthesis; L-valine from pyruvate: step 4/4.</text>
</comment>
<accession>A0A060LSL4</accession>
<keyword evidence="10 17" id="KW-0100">Branched-chain amino acid biosynthesis</keyword>
<dbReference type="SUPFAM" id="SSF56752">
    <property type="entry name" value="D-aminoacid aminotransferase-like PLP-dependent enzymes"/>
    <property type="match status" value="1"/>
</dbReference>
<dbReference type="GO" id="GO:0009098">
    <property type="term" value="P:L-leucine biosynthetic process"/>
    <property type="evidence" value="ECO:0007669"/>
    <property type="project" value="UniProtKB-UniPathway"/>
</dbReference>
<dbReference type="Proteomes" id="UP000027142">
    <property type="component" value="Chromosome"/>
</dbReference>
<dbReference type="GO" id="GO:0009099">
    <property type="term" value="P:L-valine biosynthetic process"/>
    <property type="evidence" value="ECO:0007669"/>
    <property type="project" value="UniProtKB-UniPathway"/>
</dbReference>
<comment type="catalytic activity">
    <reaction evidence="11 17">
        <text>L-valine + 2-oxoglutarate = 3-methyl-2-oxobutanoate + L-glutamate</text>
        <dbReference type="Rhea" id="RHEA:24813"/>
        <dbReference type="ChEBI" id="CHEBI:11851"/>
        <dbReference type="ChEBI" id="CHEBI:16810"/>
        <dbReference type="ChEBI" id="CHEBI:29985"/>
        <dbReference type="ChEBI" id="CHEBI:57762"/>
        <dbReference type="EC" id="2.6.1.42"/>
    </reaction>
</comment>
<keyword evidence="9 16" id="KW-0663">Pyridoxal phosphate</keyword>
<dbReference type="EMBL" id="CP003923">
    <property type="protein sequence ID" value="AIC94261.1"/>
    <property type="molecule type" value="Genomic_DNA"/>
</dbReference>
<dbReference type="PROSITE" id="PS00770">
    <property type="entry name" value="AA_TRANSFER_CLASS_4"/>
    <property type="match status" value="1"/>
</dbReference>
<organism evidence="19 20">
    <name type="scientific">Shouchella lehensis G1</name>
    <dbReference type="NCBI Taxonomy" id="1246626"/>
    <lineage>
        <taxon>Bacteria</taxon>
        <taxon>Bacillati</taxon>
        <taxon>Bacillota</taxon>
        <taxon>Bacilli</taxon>
        <taxon>Bacillales</taxon>
        <taxon>Bacillaceae</taxon>
        <taxon>Shouchella</taxon>
    </lineage>
</organism>
<dbReference type="InterPro" id="IPR033939">
    <property type="entry name" value="BCAT_family"/>
</dbReference>
<evidence type="ECO:0000256" key="6">
    <source>
        <dbReference type="ARBA" id="ARBA00022576"/>
    </source>
</evidence>
<evidence type="ECO:0000256" key="8">
    <source>
        <dbReference type="ARBA" id="ARBA00022679"/>
    </source>
</evidence>
<dbReference type="GO" id="GO:0052656">
    <property type="term" value="F:L-isoleucine-2-oxoglutarate transaminase activity"/>
    <property type="evidence" value="ECO:0007669"/>
    <property type="project" value="RHEA"/>
</dbReference>
<dbReference type="RefSeq" id="WP_038479401.1">
    <property type="nucleotide sequence ID" value="NZ_CP003923.1"/>
</dbReference>
<comment type="pathway">
    <text evidence="4 18">Amino-acid biosynthesis; L-leucine biosynthesis; L-leucine from 3-methyl-2-oxobutanoate: step 4/4.</text>
</comment>
<comment type="similarity">
    <text evidence="5 15">Belongs to the class-IV pyridoxal-phosphate-dependent aminotransferase family.</text>
</comment>
<evidence type="ECO:0000256" key="7">
    <source>
        <dbReference type="ARBA" id="ARBA00022605"/>
    </source>
</evidence>
<keyword evidence="20" id="KW-1185">Reference proteome</keyword>
<evidence type="ECO:0000256" key="16">
    <source>
        <dbReference type="RuleBase" id="RU004516"/>
    </source>
</evidence>
<dbReference type="eggNOG" id="COG0115">
    <property type="taxonomic scope" value="Bacteria"/>
</dbReference>
<evidence type="ECO:0000256" key="13">
    <source>
        <dbReference type="ARBA" id="ARBA00049229"/>
    </source>
</evidence>
<reference evidence="19 20" key="1">
    <citation type="journal article" date="2014" name="Gene">
        <title>A comparative genomic analysis of the alkalitolerant soil bacterium Bacillus lehensis G1.</title>
        <authorList>
            <person name="Noor Y.M."/>
            <person name="Samsulrizal N.H."/>
            <person name="Jema'on N.A."/>
            <person name="Low K.O."/>
            <person name="Ramli A.N."/>
            <person name="Alias N.I."/>
            <person name="Damis S.I."/>
            <person name="Fuzi S.F."/>
            <person name="Isa M.N."/>
            <person name="Murad A.M."/>
            <person name="Raih M.F."/>
            <person name="Bakar F.D."/>
            <person name="Najimudin N."/>
            <person name="Mahadi N.M."/>
            <person name="Illias R.M."/>
        </authorList>
    </citation>
    <scope>NUCLEOTIDE SEQUENCE [LARGE SCALE GENOMIC DNA]</scope>
    <source>
        <strain evidence="19 20">G1</strain>
    </source>
</reference>
<evidence type="ECO:0000256" key="12">
    <source>
        <dbReference type="ARBA" id="ARBA00048798"/>
    </source>
</evidence>
<keyword evidence="7 17" id="KW-0028">Amino-acid biosynthesis</keyword>
<evidence type="ECO:0000256" key="1">
    <source>
        <dbReference type="ARBA" id="ARBA00001933"/>
    </source>
</evidence>
<evidence type="ECO:0000256" key="17">
    <source>
        <dbReference type="RuleBase" id="RU004517"/>
    </source>
</evidence>
<dbReference type="GO" id="GO:0009097">
    <property type="term" value="P:isoleucine biosynthetic process"/>
    <property type="evidence" value="ECO:0007669"/>
    <property type="project" value="UniProtKB-UniPathway"/>
</dbReference>
<evidence type="ECO:0000256" key="5">
    <source>
        <dbReference type="ARBA" id="ARBA00009320"/>
    </source>
</evidence>
<dbReference type="UniPathway" id="UPA00047">
    <property type="reaction ID" value="UER00058"/>
</dbReference>
<dbReference type="PATRIC" id="fig|1246626.3.peg.1675"/>
<dbReference type="PANTHER" id="PTHR11825:SF44">
    <property type="entry name" value="BRANCHED-CHAIN-AMINO-ACID AMINOTRANSFERASE"/>
    <property type="match status" value="1"/>
</dbReference>
<evidence type="ECO:0000256" key="3">
    <source>
        <dbReference type="ARBA" id="ARBA00004931"/>
    </source>
</evidence>
<dbReference type="CDD" id="cd01557">
    <property type="entry name" value="BCAT_beta_family"/>
    <property type="match status" value="1"/>
</dbReference>
<dbReference type="Pfam" id="PF01063">
    <property type="entry name" value="Aminotran_4"/>
    <property type="match status" value="1"/>
</dbReference>
<dbReference type="InterPro" id="IPR043132">
    <property type="entry name" value="BCAT-like_C"/>
</dbReference>
<dbReference type="GO" id="GO:0052655">
    <property type="term" value="F:L-valine-2-oxoglutarate transaminase activity"/>
    <property type="evidence" value="ECO:0007669"/>
    <property type="project" value="RHEA"/>
</dbReference>
<sequence>MSEHTLEVMKCTHEKQKPDPDSLVFGTVFTDHMFIMDYSEEKGWYSPRIIPYQPLTLDPASMVFHYGQTVFEGLKAYRSKEDGTIRLFRPDMNIKRLNRSSERLTIPPVDEEQLLSYLKELLIIDKKWIPEKEGTSLYIRPFIISTEPNLSVAPSQSYKLMVILSPVGAYYKEGMSPVSILVEERYTRAAPGGTGTAKTAGNYSSAYKAQERATAKQKAQVLWLDASEKKYVEEVGSMNVFFKINGEIVTPKLNDSILDGVTRNSVIQVLKDWGLTVKEQQVEIEEIFRAHRDGILEEVFGTGTAAVISPVGQLEWNDENITIHHNKTGPLAQKLYNYLTDLHVGKEEDRFGWIVEIDND</sequence>
<dbReference type="STRING" id="1246626.BleG1_1683"/>
<comment type="cofactor">
    <cofactor evidence="1 16">
        <name>pyridoxal 5'-phosphate</name>
        <dbReference type="ChEBI" id="CHEBI:597326"/>
    </cofactor>
</comment>
<evidence type="ECO:0000256" key="11">
    <source>
        <dbReference type="ARBA" id="ARBA00048212"/>
    </source>
</evidence>
<dbReference type="PIRSF" id="PIRSF006468">
    <property type="entry name" value="BCAT1"/>
    <property type="match status" value="1"/>
</dbReference>
<feature type="modified residue" description="N6-(pyridoxal phosphate)lysine" evidence="14">
    <location>
        <position position="198"/>
    </location>
</feature>
<proteinExistence type="inferred from homology"/>
<dbReference type="UniPathway" id="UPA00048">
    <property type="reaction ID" value="UER00073"/>
</dbReference>
<dbReference type="OrthoDB" id="9804984at2"/>
<dbReference type="Gene3D" id="3.20.10.10">
    <property type="entry name" value="D-amino Acid Aminotransferase, subunit A, domain 2"/>
    <property type="match status" value="1"/>
</dbReference>
<keyword evidence="6 17" id="KW-0032">Aminotransferase</keyword>
<dbReference type="NCBIfam" id="TIGR01123">
    <property type="entry name" value="ilvE_II"/>
    <property type="match status" value="1"/>
</dbReference>
<dbReference type="GO" id="GO:0052654">
    <property type="term" value="F:L-leucine-2-oxoglutarate transaminase activity"/>
    <property type="evidence" value="ECO:0007669"/>
    <property type="project" value="RHEA"/>
</dbReference>
<dbReference type="PANTHER" id="PTHR11825">
    <property type="entry name" value="SUBGROUP IIII AMINOTRANSFERASE"/>
    <property type="match status" value="1"/>
</dbReference>
<evidence type="ECO:0000313" key="19">
    <source>
        <dbReference type="EMBL" id="AIC94261.1"/>
    </source>
</evidence>
<dbReference type="NCBIfam" id="NF009897">
    <property type="entry name" value="PRK13357.1"/>
    <property type="match status" value="1"/>
</dbReference>
<gene>
    <name evidence="19" type="ORF">BleG1_1683</name>
</gene>
<dbReference type="InterPro" id="IPR043131">
    <property type="entry name" value="BCAT-like_N"/>
</dbReference>
<dbReference type="InterPro" id="IPR018300">
    <property type="entry name" value="Aminotrans_IV_CS"/>
</dbReference>
<evidence type="ECO:0000256" key="2">
    <source>
        <dbReference type="ARBA" id="ARBA00004824"/>
    </source>
</evidence>
<protein>
    <recommendedName>
        <fullName evidence="17">Branched-chain-amino-acid aminotransferase</fullName>
        <ecNumber evidence="17">2.6.1.42</ecNumber>
    </recommendedName>
</protein>
<dbReference type="EC" id="2.6.1.42" evidence="17"/>
<evidence type="ECO:0000256" key="9">
    <source>
        <dbReference type="ARBA" id="ARBA00022898"/>
    </source>
</evidence>
<name>A0A060LSL4_9BACI</name>
<comment type="catalytic activity">
    <reaction evidence="12 17">
        <text>L-isoleucine + 2-oxoglutarate = (S)-3-methyl-2-oxopentanoate + L-glutamate</text>
        <dbReference type="Rhea" id="RHEA:24801"/>
        <dbReference type="ChEBI" id="CHEBI:16810"/>
        <dbReference type="ChEBI" id="CHEBI:29985"/>
        <dbReference type="ChEBI" id="CHEBI:35146"/>
        <dbReference type="ChEBI" id="CHEBI:58045"/>
        <dbReference type="EC" id="2.6.1.42"/>
    </reaction>
</comment>
<keyword evidence="8 17" id="KW-0808">Transferase</keyword>
<evidence type="ECO:0000256" key="4">
    <source>
        <dbReference type="ARBA" id="ARBA00005072"/>
    </source>
</evidence>
<dbReference type="KEGG" id="ble:BleG1_1683"/>
<dbReference type="InterPro" id="IPR036038">
    <property type="entry name" value="Aminotransferase-like"/>
</dbReference>
<evidence type="ECO:0000256" key="15">
    <source>
        <dbReference type="RuleBase" id="RU004106"/>
    </source>
</evidence>
<evidence type="ECO:0000313" key="20">
    <source>
        <dbReference type="Proteomes" id="UP000027142"/>
    </source>
</evidence>
<dbReference type="InterPro" id="IPR005786">
    <property type="entry name" value="B_amino_transII"/>
</dbReference>
<comment type="catalytic activity">
    <reaction evidence="13 17">
        <text>L-leucine + 2-oxoglutarate = 4-methyl-2-oxopentanoate + L-glutamate</text>
        <dbReference type="Rhea" id="RHEA:18321"/>
        <dbReference type="ChEBI" id="CHEBI:16810"/>
        <dbReference type="ChEBI" id="CHEBI:17865"/>
        <dbReference type="ChEBI" id="CHEBI:29985"/>
        <dbReference type="ChEBI" id="CHEBI:57427"/>
        <dbReference type="EC" id="2.6.1.42"/>
    </reaction>
</comment>
<dbReference type="InterPro" id="IPR001544">
    <property type="entry name" value="Aminotrans_IV"/>
</dbReference>
<evidence type="ECO:0000256" key="10">
    <source>
        <dbReference type="ARBA" id="ARBA00023304"/>
    </source>
</evidence>
<dbReference type="Gene3D" id="3.30.470.10">
    <property type="match status" value="1"/>
</dbReference>
<dbReference type="HOGENOM" id="CLU_031922_0_2_9"/>
<evidence type="ECO:0000256" key="14">
    <source>
        <dbReference type="PIRSR" id="PIRSR006468-1"/>
    </source>
</evidence>
<evidence type="ECO:0000256" key="18">
    <source>
        <dbReference type="RuleBase" id="RU004519"/>
    </source>
</evidence>
<dbReference type="UniPathway" id="UPA00049">
    <property type="reaction ID" value="UER00062"/>
</dbReference>
<dbReference type="AlphaFoldDB" id="A0A060LSL4"/>
<comment type="pathway">
    <text evidence="2 18">Amino-acid biosynthesis; L-isoleucine biosynthesis; L-isoleucine from 2-oxobutanoate: step 4/4.</text>
</comment>